<accession>A0AAV1R973</accession>
<organism evidence="9 10">
    <name type="scientific">Dovyalis caffra</name>
    <dbReference type="NCBI Taxonomy" id="77055"/>
    <lineage>
        <taxon>Eukaryota</taxon>
        <taxon>Viridiplantae</taxon>
        <taxon>Streptophyta</taxon>
        <taxon>Embryophyta</taxon>
        <taxon>Tracheophyta</taxon>
        <taxon>Spermatophyta</taxon>
        <taxon>Magnoliopsida</taxon>
        <taxon>eudicotyledons</taxon>
        <taxon>Gunneridae</taxon>
        <taxon>Pentapetalae</taxon>
        <taxon>rosids</taxon>
        <taxon>fabids</taxon>
        <taxon>Malpighiales</taxon>
        <taxon>Salicaceae</taxon>
        <taxon>Flacourtieae</taxon>
        <taxon>Dovyalis</taxon>
    </lineage>
</organism>
<evidence type="ECO:0000256" key="6">
    <source>
        <dbReference type="SAM" id="MobiDB-lite"/>
    </source>
</evidence>
<dbReference type="SUPFAM" id="SSF49764">
    <property type="entry name" value="HSP20-like chaperones"/>
    <property type="match status" value="1"/>
</dbReference>
<feature type="compositionally biased region" description="Low complexity" evidence="6">
    <location>
        <begin position="103"/>
        <end position="115"/>
    </location>
</feature>
<feature type="region of interest" description="Disordered" evidence="6">
    <location>
        <begin position="1"/>
        <end position="201"/>
    </location>
</feature>
<gene>
    <name evidence="9" type="ORF">DCAF_LOCUS6797</name>
</gene>
<feature type="domain" description="ARID" evidence="8">
    <location>
        <begin position="243"/>
        <end position="342"/>
    </location>
</feature>
<dbReference type="PANTHER" id="PTHR15348">
    <property type="entry name" value="AT-RICH INTERACTIVE DOMAIN-CONTAINING PROTEIN ARID DOMAIN- CONTAINING PROTEIN DEAD RINGER PROTEIN B-CELL REGULATOR OF IGH TRANSCRIPTION BRIGHT"/>
    <property type="match status" value="1"/>
</dbReference>
<dbReference type="FunFam" id="2.60.40.790:FF:000014">
    <property type="entry name" value="AT-rich interactive domain-containing protein 3"/>
    <property type="match status" value="1"/>
</dbReference>
<feature type="compositionally biased region" description="Basic and acidic residues" evidence="6">
    <location>
        <begin position="31"/>
        <end position="46"/>
    </location>
</feature>
<evidence type="ECO:0000256" key="4">
    <source>
        <dbReference type="ARBA" id="ARBA00023242"/>
    </source>
</evidence>
<evidence type="ECO:0000256" key="3">
    <source>
        <dbReference type="ARBA" id="ARBA00023163"/>
    </source>
</evidence>
<dbReference type="SUPFAM" id="SSF46774">
    <property type="entry name" value="ARID-like"/>
    <property type="match status" value="1"/>
</dbReference>
<dbReference type="PROSITE" id="PS01031">
    <property type="entry name" value="SHSP"/>
    <property type="match status" value="1"/>
</dbReference>
<feature type="compositionally biased region" description="Low complexity" evidence="6">
    <location>
        <begin position="47"/>
        <end position="60"/>
    </location>
</feature>
<comment type="caution">
    <text evidence="9">The sequence shown here is derived from an EMBL/GenBank/DDBJ whole genome shotgun (WGS) entry which is preliminary data.</text>
</comment>
<dbReference type="InterPro" id="IPR036431">
    <property type="entry name" value="ARID_dom_sf"/>
</dbReference>
<keyword evidence="4" id="KW-0539">Nucleus</keyword>
<feature type="domain" description="SHSP" evidence="7">
    <location>
        <begin position="469"/>
        <end position="570"/>
    </location>
</feature>
<dbReference type="CDD" id="cd00298">
    <property type="entry name" value="ACD_sHsps_p23-like"/>
    <property type="match status" value="1"/>
</dbReference>
<dbReference type="AlphaFoldDB" id="A0AAV1R973"/>
<keyword evidence="1" id="KW-0805">Transcription regulation</keyword>
<evidence type="ECO:0000256" key="1">
    <source>
        <dbReference type="ARBA" id="ARBA00023015"/>
    </source>
</evidence>
<feature type="compositionally biased region" description="Low complexity" evidence="6">
    <location>
        <begin position="132"/>
        <end position="141"/>
    </location>
</feature>
<feature type="compositionally biased region" description="Basic and acidic residues" evidence="6">
    <location>
        <begin position="422"/>
        <end position="437"/>
    </location>
</feature>
<dbReference type="Proteomes" id="UP001314170">
    <property type="component" value="Unassembled WGS sequence"/>
</dbReference>
<evidence type="ECO:0000259" key="7">
    <source>
        <dbReference type="PROSITE" id="PS01031"/>
    </source>
</evidence>
<dbReference type="InterPro" id="IPR002068">
    <property type="entry name" value="A-crystallin/Hsp20_dom"/>
</dbReference>
<evidence type="ECO:0000259" key="8">
    <source>
        <dbReference type="PROSITE" id="PS51011"/>
    </source>
</evidence>
<feature type="compositionally biased region" description="Acidic residues" evidence="6">
    <location>
        <begin position="184"/>
        <end position="193"/>
    </location>
</feature>
<name>A0AAV1R973_9ROSI</name>
<sequence>MVDTKEAAAKDTESAPKNLKPEGEAEGEGETEPKPKPSTEDPKDVDTAPAPAPNLTPAALSLNDSSREEEEEKEKESHPDNTQSSADVTDINAATAHPHDAVADAANANNNDAAAQDFIKSEEKEKEEDAVDNNINGNSNNKDPDDEPNTDAADVKHLSSATPKDDDEAFNHNESSSQRKAEDDNNEGEEDDVVAPTAIKKEVPKPPKLDVSLALNTPPLATLTPIKSFLLDSSADGYESGTDQEQAAFMKDVESFHKQNHLEFKPPKFYKEELNLLKLWRLVIKLGGYEQALLEYEKNKLKNGELPFSDGPLTESIRAESQVKGLRMMDWKSVTAVFLFFENNYDQTSCNLGLTSSYSMRDAIEIFIQEIELLIKSMRDILHADDMMKAGGSQALGSGRARRDAAARAMQGWHSQRLLGNGEDKNLSTTPKGDKQLKTNGLLKRKRLSPVEGAVHFGHKKAMKSQGDAMVIDVGPPADWVKINVQKTNDCFEIYALVPGLLREEVHVQSDPAGRLIISGQPEHLDNPWGVTPFKKVVSLPIRIDPHQTSAVVTLHGQLFVRVPFEPSDL</sequence>
<dbReference type="PROSITE" id="PS51011">
    <property type="entry name" value="ARID"/>
    <property type="match status" value="1"/>
</dbReference>
<keyword evidence="2" id="KW-0238">DNA-binding</keyword>
<evidence type="ECO:0000313" key="10">
    <source>
        <dbReference type="Proteomes" id="UP001314170"/>
    </source>
</evidence>
<dbReference type="Gene3D" id="1.10.150.60">
    <property type="entry name" value="ARID DNA-binding domain"/>
    <property type="match status" value="1"/>
</dbReference>
<dbReference type="InterPro" id="IPR001606">
    <property type="entry name" value="ARID_dom"/>
</dbReference>
<dbReference type="CDD" id="cd16100">
    <property type="entry name" value="ARID"/>
    <property type="match status" value="1"/>
</dbReference>
<comment type="similarity">
    <text evidence="5">Belongs to the small heat shock protein (HSP20) family.</text>
</comment>
<keyword evidence="10" id="KW-1185">Reference proteome</keyword>
<feature type="compositionally biased region" description="Basic and acidic residues" evidence="6">
    <location>
        <begin position="1"/>
        <end position="23"/>
    </location>
</feature>
<proteinExistence type="inferred from homology"/>
<dbReference type="Pfam" id="PF01388">
    <property type="entry name" value="ARID"/>
    <property type="match status" value="1"/>
</dbReference>
<protein>
    <submittedName>
        <fullName evidence="9">Uncharacterized protein</fullName>
    </submittedName>
</protein>
<reference evidence="9 10" key="1">
    <citation type="submission" date="2024-01" db="EMBL/GenBank/DDBJ databases">
        <authorList>
            <person name="Waweru B."/>
        </authorList>
    </citation>
    <scope>NUCLEOTIDE SEQUENCE [LARGE SCALE GENOMIC DNA]</scope>
</reference>
<evidence type="ECO:0000256" key="2">
    <source>
        <dbReference type="ARBA" id="ARBA00023125"/>
    </source>
</evidence>
<dbReference type="InterPro" id="IPR008978">
    <property type="entry name" value="HSP20-like_chaperone"/>
</dbReference>
<dbReference type="EMBL" id="CAWUPB010000913">
    <property type="protein sequence ID" value="CAK7329049.1"/>
    <property type="molecule type" value="Genomic_DNA"/>
</dbReference>
<dbReference type="GO" id="GO:0003677">
    <property type="term" value="F:DNA binding"/>
    <property type="evidence" value="ECO:0007669"/>
    <property type="project" value="UniProtKB-KW"/>
</dbReference>
<dbReference type="GO" id="GO:0006357">
    <property type="term" value="P:regulation of transcription by RNA polymerase II"/>
    <property type="evidence" value="ECO:0007669"/>
    <property type="project" value="InterPro"/>
</dbReference>
<dbReference type="PANTHER" id="PTHR15348:SF19">
    <property type="entry name" value="ARID DOMAIN-CONTAINING PROTEIN"/>
    <property type="match status" value="1"/>
</dbReference>
<dbReference type="InterPro" id="IPR045147">
    <property type="entry name" value="ARI3A/B/C"/>
</dbReference>
<keyword evidence="3" id="KW-0804">Transcription</keyword>
<dbReference type="SMART" id="SM01014">
    <property type="entry name" value="ARID"/>
    <property type="match status" value="1"/>
</dbReference>
<dbReference type="Gene3D" id="2.60.40.790">
    <property type="match status" value="1"/>
</dbReference>
<evidence type="ECO:0000256" key="5">
    <source>
        <dbReference type="PROSITE-ProRule" id="PRU00285"/>
    </source>
</evidence>
<dbReference type="SMART" id="SM00501">
    <property type="entry name" value="BRIGHT"/>
    <property type="match status" value="1"/>
</dbReference>
<dbReference type="GO" id="GO:0005634">
    <property type="term" value="C:nucleus"/>
    <property type="evidence" value="ECO:0007669"/>
    <property type="project" value="TreeGrafter"/>
</dbReference>
<evidence type="ECO:0000313" key="9">
    <source>
        <dbReference type="EMBL" id="CAK7329049.1"/>
    </source>
</evidence>
<feature type="region of interest" description="Disordered" evidence="6">
    <location>
        <begin position="420"/>
        <end position="441"/>
    </location>
</feature>